<dbReference type="InterPro" id="IPR005801">
    <property type="entry name" value="ADC_synthase"/>
</dbReference>
<dbReference type="AlphaFoldDB" id="A0A0G2BPL3"/>
<name>A0A0G2BPL3_9BACT</name>
<dbReference type="PANTHER" id="PTHR11236">
    <property type="entry name" value="AMINOBENZOATE/ANTHRANILATE SYNTHASE"/>
    <property type="match status" value="1"/>
</dbReference>
<dbReference type="InterPro" id="IPR019999">
    <property type="entry name" value="Anth_synth_I-like"/>
</dbReference>
<dbReference type="InterPro" id="IPR015890">
    <property type="entry name" value="Chorismate_C"/>
</dbReference>
<dbReference type="PANTHER" id="PTHR11236:SF9">
    <property type="entry name" value="ANTHRANILATE SYNTHASE COMPONENT 1"/>
    <property type="match status" value="1"/>
</dbReference>
<dbReference type="Proteomes" id="UP000034789">
    <property type="component" value="Unassembled WGS sequence"/>
</dbReference>
<comment type="caution">
    <text evidence="3">The sequence shown here is derived from an EMBL/GenBank/DDBJ whole genome shotgun (WGS) entry which is preliminary data.</text>
</comment>
<dbReference type="EMBL" id="LCSD01000002">
    <property type="protein sequence ID" value="KKW47914.1"/>
    <property type="molecule type" value="Genomic_DNA"/>
</dbReference>
<sequence length="457" mass="51276">MTLPTIHIGQKPIYVKVAEDADFFDLFKKVDKRFDNCFIFESLGEEGKFARYSIMGFDPACVLSGRKNDLVVNGTAHPVEDPYLALRTIMPRRTLGREYAGGLVGYLGYEAMRYFEPSLRLKENKHFDRFMFGAYTDGLVLDKLTNELFYFYYDVDRSGVLEEIMRSAIPDESLHATFIGDTLTKQEHAEAVARVQEHIRAGNTFQCEVGFKSEYKIEGDALQIYERLRDVNPSPFMYYLKFASSARGGGGQSKKVIGASPELLFSLRGGEMTTRPLAGTTRRGKNEKEDTELVRALLNDEKERAEHNMLVDLHRNDIGRVAEFGSVRVKDLMSVKKFSHVQHISSEITGAIRRGEDMFSALAANFPAGTMTGAPKIESMKIIDENEPEGRGPYSGSLGHFGFNGDCTFAVTLRSIYISGTYGYAQTSGGIVYDSVPEKEYAEIQNKLAAMKRVLEQ</sequence>
<dbReference type="GO" id="GO:0000162">
    <property type="term" value="P:L-tryptophan biosynthetic process"/>
    <property type="evidence" value="ECO:0007669"/>
    <property type="project" value="TreeGrafter"/>
</dbReference>
<reference evidence="3 4" key="1">
    <citation type="journal article" date="2015" name="Nature">
        <title>rRNA introns, odd ribosomes, and small enigmatic genomes across a large radiation of phyla.</title>
        <authorList>
            <person name="Brown C.T."/>
            <person name="Hug L.A."/>
            <person name="Thomas B.C."/>
            <person name="Sharon I."/>
            <person name="Castelle C.J."/>
            <person name="Singh A."/>
            <person name="Wilkins M.J."/>
            <person name="Williams K.H."/>
            <person name="Banfield J.F."/>
        </authorList>
    </citation>
    <scope>NUCLEOTIDE SEQUENCE [LARGE SCALE GENOMIC DNA]</scope>
</reference>
<dbReference type="Gene3D" id="3.60.120.10">
    <property type="entry name" value="Anthranilate synthase"/>
    <property type="match status" value="1"/>
</dbReference>
<evidence type="ECO:0000259" key="2">
    <source>
        <dbReference type="Pfam" id="PF04715"/>
    </source>
</evidence>
<accession>A0A0G2BPL3</accession>
<dbReference type="SUPFAM" id="SSF56322">
    <property type="entry name" value="ADC synthase"/>
    <property type="match status" value="1"/>
</dbReference>
<proteinExistence type="predicted"/>
<feature type="domain" description="Anthranilate synthase component I N-terminal" evidence="2">
    <location>
        <begin position="21"/>
        <end position="149"/>
    </location>
</feature>
<evidence type="ECO:0000259" key="1">
    <source>
        <dbReference type="Pfam" id="PF00425"/>
    </source>
</evidence>
<dbReference type="Pfam" id="PF04715">
    <property type="entry name" value="Anth_synt_I_N"/>
    <property type="match status" value="1"/>
</dbReference>
<dbReference type="Pfam" id="PF00425">
    <property type="entry name" value="Chorismate_bind"/>
    <property type="match status" value="1"/>
</dbReference>
<gene>
    <name evidence="3" type="ORF">UY98_C0002G0009</name>
</gene>
<dbReference type="PRINTS" id="PR00095">
    <property type="entry name" value="ANTSNTHASEI"/>
</dbReference>
<evidence type="ECO:0000313" key="4">
    <source>
        <dbReference type="Proteomes" id="UP000034789"/>
    </source>
</evidence>
<dbReference type="InterPro" id="IPR006805">
    <property type="entry name" value="Anth_synth_I_N"/>
</dbReference>
<evidence type="ECO:0000313" key="3">
    <source>
        <dbReference type="EMBL" id="KKW47914.1"/>
    </source>
</evidence>
<feature type="domain" description="Chorismate-utilising enzyme C-terminal" evidence="1">
    <location>
        <begin position="185"/>
        <end position="447"/>
    </location>
</feature>
<protein>
    <submittedName>
        <fullName evidence="3">Putative anthranilate synthase component I</fullName>
    </submittedName>
</protein>
<organism evidence="3 4">
    <name type="scientific">Candidatus Kaiserbacteria bacterium GW2011_GWA2_58_9</name>
    <dbReference type="NCBI Taxonomy" id="1618672"/>
    <lineage>
        <taxon>Bacteria</taxon>
        <taxon>Candidatus Kaiseribacteriota</taxon>
    </lineage>
</organism>
<dbReference type="PATRIC" id="fig|1618672.3.peg.44"/>